<organism evidence="2 3">
    <name type="scientific">Hebeloma cylindrosporum</name>
    <dbReference type="NCBI Taxonomy" id="76867"/>
    <lineage>
        <taxon>Eukaryota</taxon>
        <taxon>Fungi</taxon>
        <taxon>Dikarya</taxon>
        <taxon>Basidiomycota</taxon>
        <taxon>Agaricomycotina</taxon>
        <taxon>Agaricomycetes</taxon>
        <taxon>Agaricomycetidae</taxon>
        <taxon>Agaricales</taxon>
        <taxon>Agaricineae</taxon>
        <taxon>Hymenogastraceae</taxon>
        <taxon>Hebeloma</taxon>
    </lineage>
</organism>
<keyword evidence="3" id="KW-1185">Reference proteome</keyword>
<reference evidence="2 3" key="1">
    <citation type="submission" date="2014-04" db="EMBL/GenBank/DDBJ databases">
        <authorList>
            <consortium name="DOE Joint Genome Institute"/>
            <person name="Kuo A."/>
            <person name="Gay G."/>
            <person name="Dore J."/>
            <person name="Kohler A."/>
            <person name="Nagy L.G."/>
            <person name="Floudas D."/>
            <person name="Copeland A."/>
            <person name="Barry K.W."/>
            <person name="Cichocki N."/>
            <person name="Veneault-Fourrey C."/>
            <person name="LaButti K."/>
            <person name="Lindquist E.A."/>
            <person name="Lipzen A."/>
            <person name="Lundell T."/>
            <person name="Morin E."/>
            <person name="Murat C."/>
            <person name="Sun H."/>
            <person name="Tunlid A."/>
            <person name="Henrissat B."/>
            <person name="Grigoriev I.V."/>
            <person name="Hibbett D.S."/>
            <person name="Martin F."/>
            <person name="Nordberg H.P."/>
            <person name="Cantor M.N."/>
            <person name="Hua S.X."/>
        </authorList>
    </citation>
    <scope>NUCLEOTIDE SEQUENCE [LARGE SCALE GENOMIC DNA]</scope>
    <source>
        <strain evidence="3">h7</strain>
    </source>
</reference>
<evidence type="ECO:0000313" key="2">
    <source>
        <dbReference type="EMBL" id="KIM44844.1"/>
    </source>
</evidence>
<reference evidence="3" key="2">
    <citation type="submission" date="2015-01" db="EMBL/GenBank/DDBJ databases">
        <title>Evolutionary Origins and Diversification of the Mycorrhizal Mutualists.</title>
        <authorList>
            <consortium name="DOE Joint Genome Institute"/>
            <consortium name="Mycorrhizal Genomics Consortium"/>
            <person name="Kohler A."/>
            <person name="Kuo A."/>
            <person name="Nagy L.G."/>
            <person name="Floudas D."/>
            <person name="Copeland A."/>
            <person name="Barry K.W."/>
            <person name="Cichocki N."/>
            <person name="Veneault-Fourrey C."/>
            <person name="LaButti K."/>
            <person name="Lindquist E.A."/>
            <person name="Lipzen A."/>
            <person name="Lundell T."/>
            <person name="Morin E."/>
            <person name="Murat C."/>
            <person name="Riley R."/>
            <person name="Ohm R."/>
            <person name="Sun H."/>
            <person name="Tunlid A."/>
            <person name="Henrissat B."/>
            <person name="Grigoriev I.V."/>
            <person name="Hibbett D.S."/>
            <person name="Martin F."/>
        </authorList>
    </citation>
    <scope>NUCLEOTIDE SEQUENCE [LARGE SCALE GENOMIC DNA]</scope>
    <source>
        <strain evidence="3">h7</strain>
    </source>
</reference>
<dbReference type="HOGENOM" id="CLU_1026954_0_0_1"/>
<feature type="region of interest" description="Disordered" evidence="1">
    <location>
        <begin position="225"/>
        <end position="246"/>
    </location>
</feature>
<name>A0A0C3CL38_HEBCY</name>
<dbReference type="OrthoDB" id="2672393at2759"/>
<evidence type="ECO:0000313" key="3">
    <source>
        <dbReference type="Proteomes" id="UP000053424"/>
    </source>
</evidence>
<evidence type="ECO:0000256" key="1">
    <source>
        <dbReference type="SAM" id="MobiDB-lite"/>
    </source>
</evidence>
<sequence length="271" mass="30518">MFVQEDSETLHKKGAYDIIPLPRHHESLGNQGRFRGYPSSRQALKIIQKCLGNEKPDVTGLIQTLDALNDAWGPLLEEVQVEKDVDLLTRWDESTPGLEGKAIDSAIKLESKKPGGFLEISLPNLNVHAECRLLSYHLQNPDIQLYHYFGGSKLSCHGCGTFFSAFNAVAESFNVQPYFTKGCHDKIYLQWLCPSLLSHERRIQLRGAPSLDDRVQEQMRDILERIGESTPSPPESDSIGDSHEVKVNKPTALETFFARRLSKTLAPYVEK</sequence>
<dbReference type="InterPro" id="IPR027796">
    <property type="entry name" value="OTT_1508_deam-like"/>
</dbReference>
<dbReference type="AlphaFoldDB" id="A0A0C3CL38"/>
<proteinExistence type="predicted"/>
<gene>
    <name evidence="2" type="ORF">M413DRAFT_9099</name>
</gene>
<dbReference type="Proteomes" id="UP000053424">
    <property type="component" value="Unassembled WGS sequence"/>
</dbReference>
<accession>A0A0C3CL38</accession>
<dbReference type="EMBL" id="KN831773">
    <property type="protein sequence ID" value="KIM44844.1"/>
    <property type="molecule type" value="Genomic_DNA"/>
</dbReference>
<protein>
    <submittedName>
        <fullName evidence="2">Uncharacterized protein</fullName>
    </submittedName>
</protein>
<dbReference type="Pfam" id="PF14441">
    <property type="entry name" value="OTT_1508_deam"/>
    <property type="match status" value="1"/>
</dbReference>